<evidence type="ECO:0000256" key="1">
    <source>
        <dbReference type="SAM" id="MobiDB-lite"/>
    </source>
</evidence>
<organism evidence="2 3">
    <name type="scientific">Novymonas esmeraldas</name>
    <dbReference type="NCBI Taxonomy" id="1808958"/>
    <lineage>
        <taxon>Eukaryota</taxon>
        <taxon>Discoba</taxon>
        <taxon>Euglenozoa</taxon>
        <taxon>Kinetoplastea</taxon>
        <taxon>Metakinetoplastina</taxon>
        <taxon>Trypanosomatida</taxon>
        <taxon>Trypanosomatidae</taxon>
        <taxon>Novymonas</taxon>
    </lineage>
</organism>
<feature type="compositionally biased region" description="Gly residues" evidence="1">
    <location>
        <begin position="170"/>
        <end position="179"/>
    </location>
</feature>
<feature type="compositionally biased region" description="Polar residues" evidence="1">
    <location>
        <begin position="357"/>
        <end position="371"/>
    </location>
</feature>
<dbReference type="EMBL" id="JAECZO010000043">
    <property type="protein sequence ID" value="KAK7194869.1"/>
    <property type="molecule type" value="Genomic_DNA"/>
</dbReference>
<reference evidence="2 3" key="1">
    <citation type="journal article" date="2021" name="MBio">
        <title>A New Model Trypanosomatid, Novymonas esmeraldas: Genomic Perception of Its 'Candidatus Pandoraea novymonadis' Endosymbiont.</title>
        <authorList>
            <person name="Zakharova A."/>
            <person name="Saura A."/>
            <person name="Butenko A."/>
            <person name="Podesvova L."/>
            <person name="Warmusova S."/>
            <person name="Kostygov A.Y."/>
            <person name="Nenarokova A."/>
            <person name="Lukes J."/>
            <person name="Opperdoes F.R."/>
            <person name="Yurchenko V."/>
        </authorList>
    </citation>
    <scope>NUCLEOTIDE SEQUENCE [LARGE SCALE GENOMIC DNA]</scope>
    <source>
        <strain evidence="2 3">E262AT.01</strain>
    </source>
</reference>
<protein>
    <submittedName>
        <fullName evidence="2">Uncharacterized protein</fullName>
    </submittedName>
</protein>
<comment type="caution">
    <text evidence="2">The sequence shown here is derived from an EMBL/GenBank/DDBJ whole genome shotgun (WGS) entry which is preliminary data.</text>
</comment>
<feature type="region of interest" description="Disordered" evidence="1">
    <location>
        <begin position="69"/>
        <end position="91"/>
    </location>
</feature>
<proteinExistence type="predicted"/>
<dbReference type="AlphaFoldDB" id="A0AAW0END0"/>
<feature type="compositionally biased region" description="Pro residues" evidence="1">
    <location>
        <begin position="322"/>
        <end position="335"/>
    </location>
</feature>
<accession>A0AAW0END0</accession>
<feature type="compositionally biased region" description="Low complexity" evidence="1">
    <location>
        <begin position="384"/>
        <end position="426"/>
    </location>
</feature>
<sequence>MGSCCGVAAVLRTADRDGGDSTAPPSPPRRSRQRHDAATERSAAAAGLTSSSATRGDRRALASLALAATPARDAARGHDGSSTVRATPPTVVAGGGAAAAATHGRVMSASPPLHALSLPNYGTDCDGCGGGGGPDAVTTELFRVSASSSSTAVAALAHRDGDADDDDGHGGGGGGGGGALSSFVEVSQPTQSFRGGDAHTYSEVDVMSEYEPPSFDRLGRRAERRRRSVLDRGRLQYLIASEAEVRASLTVIYTCQHHRLLVHLAKERCVVEHMEILQQCAAARVLLCSQWLVTAERGAREALAREWWTERAALVRRVGPARTPPPPSTPPPPPLASSALAGSVAAHITKREESVPRISTSHTAADLTSSEEAAADDDVSNVRSPSTHASPVVSPSSPVSSSTAAATSLPASLVSARRATAVQQAAQEKRGRGRRVSATVSASP</sequence>
<dbReference type="Proteomes" id="UP001430356">
    <property type="component" value="Unassembled WGS sequence"/>
</dbReference>
<evidence type="ECO:0000313" key="2">
    <source>
        <dbReference type="EMBL" id="KAK7194869.1"/>
    </source>
</evidence>
<feature type="region of interest" description="Disordered" evidence="1">
    <location>
        <begin position="319"/>
        <end position="444"/>
    </location>
</feature>
<keyword evidence="3" id="KW-1185">Reference proteome</keyword>
<evidence type="ECO:0000313" key="3">
    <source>
        <dbReference type="Proteomes" id="UP001430356"/>
    </source>
</evidence>
<feature type="compositionally biased region" description="Low complexity" evidence="1">
    <location>
        <begin position="336"/>
        <end position="346"/>
    </location>
</feature>
<name>A0AAW0END0_9TRYP</name>
<gene>
    <name evidence="2" type="ORF">NESM_000408100</name>
</gene>
<feature type="compositionally biased region" description="Low complexity" evidence="1">
    <location>
        <begin position="41"/>
        <end position="54"/>
    </location>
</feature>
<feature type="region of interest" description="Disordered" evidence="1">
    <location>
        <begin position="10"/>
        <end position="57"/>
    </location>
</feature>
<feature type="region of interest" description="Disordered" evidence="1">
    <location>
        <begin position="160"/>
        <end position="181"/>
    </location>
</feature>